<accession>A0A840IGM4</accession>
<dbReference type="Proteomes" id="UP000585272">
    <property type="component" value="Unassembled WGS sequence"/>
</dbReference>
<reference evidence="1 2" key="1">
    <citation type="submission" date="2020-08" db="EMBL/GenBank/DDBJ databases">
        <title>Genomic Encyclopedia of Archaeal and Bacterial Type Strains, Phase II (KMG-II): from individual species to whole genera.</title>
        <authorList>
            <person name="Goeker M."/>
        </authorList>
    </citation>
    <scope>NUCLEOTIDE SEQUENCE [LARGE SCALE GENOMIC DNA]</scope>
    <source>
        <strain evidence="1 2">DSM 23288</strain>
    </source>
</reference>
<proteinExistence type="predicted"/>
<protein>
    <submittedName>
        <fullName evidence="1">Uncharacterized protein</fullName>
    </submittedName>
</protein>
<comment type="caution">
    <text evidence="1">The sequence shown here is derived from an EMBL/GenBank/DDBJ whole genome shotgun (WGS) entry which is preliminary data.</text>
</comment>
<gene>
    <name evidence="1" type="ORF">BDZ31_003527</name>
</gene>
<evidence type="ECO:0000313" key="2">
    <source>
        <dbReference type="Proteomes" id="UP000585272"/>
    </source>
</evidence>
<name>A0A840IGM4_9ACTN</name>
<dbReference type="AlphaFoldDB" id="A0A840IGM4"/>
<evidence type="ECO:0000313" key="1">
    <source>
        <dbReference type="EMBL" id="MBB4663926.1"/>
    </source>
</evidence>
<sequence>MTQQPSDVGGFDMRSLACEASRLPALDECERRAVALIGEGVTPREVAERLGMWETQVYRLVVDVLDYLEAPGEPTLGEIHAKLGSRPARADEIVEFEEIYGVSLPPDDEG</sequence>
<organism evidence="1 2">
    <name type="scientific">Conexibacter arvalis</name>
    <dbReference type="NCBI Taxonomy" id="912552"/>
    <lineage>
        <taxon>Bacteria</taxon>
        <taxon>Bacillati</taxon>
        <taxon>Actinomycetota</taxon>
        <taxon>Thermoleophilia</taxon>
        <taxon>Solirubrobacterales</taxon>
        <taxon>Conexibacteraceae</taxon>
        <taxon>Conexibacter</taxon>
    </lineage>
</organism>
<dbReference type="RefSeq" id="WP_183343645.1">
    <property type="nucleotide sequence ID" value="NZ_JACHNU010000005.1"/>
</dbReference>
<keyword evidence="2" id="KW-1185">Reference proteome</keyword>
<dbReference type="EMBL" id="JACHNU010000005">
    <property type="protein sequence ID" value="MBB4663926.1"/>
    <property type="molecule type" value="Genomic_DNA"/>
</dbReference>